<comment type="caution">
    <text evidence="3">The sequence shown here is derived from an EMBL/GenBank/DDBJ whole genome shotgun (WGS) entry which is preliminary data.</text>
</comment>
<dbReference type="Pfam" id="PF15460">
    <property type="entry name" value="SAS4"/>
    <property type="match status" value="1"/>
</dbReference>
<proteinExistence type="predicted"/>
<organism evidence="3 4">
    <name type="scientific">Elasticomyces elasticus</name>
    <dbReference type="NCBI Taxonomy" id="574655"/>
    <lineage>
        <taxon>Eukaryota</taxon>
        <taxon>Fungi</taxon>
        <taxon>Dikarya</taxon>
        <taxon>Ascomycota</taxon>
        <taxon>Pezizomycotina</taxon>
        <taxon>Dothideomycetes</taxon>
        <taxon>Dothideomycetidae</taxon>
        <taxon>Mycosphaerellales</taxon>
        <taxon>Teratosphaeriaceae</taxon>
        <taxon>Elasticomyces</taxon>
    </lineage>
</organism>
<feature type="domain" description="Something about silencing protein 4" evidence="2">
    <location>
        <begin position="229"/>
        <end position="323"/>
    </location>
</feature>
<reference evidence="3" key="1">
    <citation type="submission" date="2023-08" db="EMBL/GenBank/DDBJ databases">
        <title>Black Yeasts Isolated from many extreme environments.</title>
        <authorList>
            <person name="Coleine C."/>
            <person name="Stajich J.E."/>
            <person name="Selbmann L."/>
        </authorList>
    </citation>
    <scope>NUCLEOTIDE SEQUENCE</scope>
    <source>
        <strain evidence="3">CCFEE 5810</strain>
    </source>
</reference>
<dbReference type="GO" id="GO:0004402">
    <property type="term" value="F:histone acetyltransferase activity"/>
    <property type="evidence" value="ECO:0007669"/>
    <property type="project" value="TreeGrafter"/>
</dbReference>
<feature type="compositionally biased region" description="Polar residues" evidence="1">
    <location>
        <begin position="344"/>
        <end position="363"/>
    </location>
</feature>
<dbReference type="InterPro" id="IPR029184">
    <property type="entry name" value="Sas4_dom"/>
</dbReference>
<dbReference type="PANTHER" id="PTHR38422:SF1">
    <property type="entry name" value="SOMETHING ABOUT SILENCING PROTEIN 4"/>
    <property type="match status" value="1"/>
</dbReference>
<name>A0AAN7W2Q7_9PEZI</name>
<dbReference type="InterPro" id="IPR038988">
    <property type="entry name" value="Sas4"/>
</dbReference>
<feature type="region of interest" description="Disordered" evidence="1">
    <location>
        <begin position="320"/>
        <end position="363"/>
    </location>
</feature>
<feature type="region of interest" description="Disordered" evidence="1">
    <location>
        <begin position="458"/>
        <end position="481"/>
    </location>
</feature>
<evidence type="ECO:0000313" key="4">
    <source>
        <dbReference type="Proteomes" id="UP001310594"/>
    </source>
</evidence>
<evidence type="ECO:0000259" key="2">
    <source>
        <dbReference type="Pfam" id="PF15460"/>
    </source>
</evidence>
<feature type="region of interest" description="Disordered" evidence="1">
    <location>
        <begin position="1"/>
        <end position="49"/>
    </location>
</feature>
<accession>A0AAN7W2Q7</accession>
<feature type="compositionally biased region" description="Basic and acidic residues" evidence="1">
    <location>
        <begin position="320"/>
        <end position="343"/>
    </location>
</feature>
<sequence length="481" mass="53948">MVQSRTIRLAEEVRPHQPLPLPPRPHHAKSRVELDNDTFDDGGRPAKKRRLSLRHKTPTLDNITLAQSDAPRPPNSITAVRPNGQLVETINGVRSTLDASLDDVARHPNGIAAPERLIPQPPPPAQPPAVAGAERAQDRRALRSLDDGPRLKSELAPFFANYEDVVFDVQKEDEFLTVDTALYVTDDASKHQEDSVQVNGASNGTARLSDYPKIDLDVLARSTSSSAKDPLDDAHFLVSHRRAERREKQLRNIEKEKAMHEKAQLERILDGLLGHDWLKVLGITGITDGEAIKYKPKRDYYIREVRILVDKFRLWKEQEKRQRMDREAAAAREAESEESRENTSEPASSEKNASASRQLQQETLNSVKSGFKIRIGRRSNVTSTPTPALMPPPQHIPPQLLEPITSFYAKRHLRDAALSKTRHAGRNVTAFGHAVPELEEREFKLPDEYVTEEALRASARERRRRKRGKVADAAEGVASAG</sequence>
<dbReference type="Proteomes" id="UP001310594">
    <property type="component" value="Unassembled WGS sequence"/>
</dbReference>
<protein>
    <recommendedName>
        <fullName evidence="2">Something about silencing protein 4 domain-containing protein</fullName>
    </recommendedName>
</protein>
<dbReference type="PANTHER" id="PTHR38422">
    <property type="entry name" value="SOMETHING ABOUT SILENCING PROTEIN 4"/>
    <property type="match status" value="1"/>
</dbReference>
<feature type="compositionally biased region" description="Basic and acidic residues" evidence="1">
    <location>
        <begin position="135"/>
        <end position="147"/>
    </location>
</feature>
<dbReference type="GO" id="GO:0033255">
    <property type="term" value="C:SAS acetyltransferase complex"/>
    <property type="evidence" value="ECO:0007669"/>
    <property type="project" value="InterPro"/>
</dbReference>
<evidence type="ECO:0000313" key="3">
    <source>
        <dbReference type="EMBL" id="KAK5696789.1"/>
    </source>
</evidence>
<dbReference type="AlphaFoldDB" id="A0AAN7W2Q7"/>
<gene>
    <name evidence="3" type="ORF">LTR97_008093</name>
</gene>
<evidence type="ECO:0000256" key="1">
    <source>
        <dbReference type="SAM" id="MobiDB-lite"/>
    </source>
</evidence>
<dbReference type="EMBL" id="JAVRQU010000012">
    <property type="protein sequence ID" value="KAK5696789.1"/>
    <property type="molecule type" value="Genomic_DNA"/>
</dbReference>
<feature type="region of interest" description="Disordered" evidence="1">
    <location>
        <begin position="113"/>
        <end position="147"/>
    </location>
</feature>